<dbReference type="KEGG" id="soy:115891949"/>
<dbReference type="Pfam" id="PF05380">
    <property type="entry name" value="Peptidase_A17"/>
    <property type="match status" value="1"/>
</dbReference>
<dbReference type="GeneID" id="115891949"/>
<dbReference type="AlphaFoldDB" id="A0A6J2Z029"/>
<dbReference type="PANTHER" id="PTHR47331">
    <property type="entry name" value="PHD-TYPE DOMAIN-CONTAINING PROTEIN"/>
    <property type="match status" value="1"/>
</dbReference>
<gene>
    <name evidence="2" type="primary">LOC115891949</name>
</gene>
<proteinExistence type="predicted"/>
<organism evidence="1 2">
    <name type="scientific">Sitophilus oryzae</name>
    <name type="common">Rice weevil</name>
    <name type="synonym">Curculio oryzae</name>
    <dbReference type="NCBI Taxonomy" id="7048"/>
    <lineage>
        <taxon>Eukaryota</taxon>
        <taxon>Metazoa</taxon>
        <taxon>Ecdysozoa</taxon>
        <taxon>Arthropoda</taxon>
        <taxon>Hexapoda</taxon>
        <taxon>Insecta</taxon>
        <taxon>Pterygota</taxon>
        <taxon>Neoptera</taxon>
        <taxon>Endopterygota</taxon>
        <taxon>Coleoptera</taxon>
        <taxon>Polyphaga</taxon>
        <taxon>Cucujiformia</taxon>
        <taxon>Curculionidae</taxon>
        <taxon>Dryophthorinae</taxon>
        <taxon>Sitophilus</taxon>
    </lineage>
</organism>
<dbReference type="GO" id="GO:0071897">
    <property type="term" value="P:DNA biosynthetic process"/>
    <property type="evidence" value="ECO:0007669"/>
    <property type="project" value="UniProtKB-ARBA"/>
</dbReference>
<sequence length="829" mass="94990">MPPSSSEVDKLKKAKTLRNTEINRIRDTWQIASEAQKDTNIQPEFIQRYRTIDTISDAFAKQHNIICSLLESDEEFAVEDEIRKEFESLSVRPQIIDIFGLGTMKTRSDSGIVQGVIVPLNSESPQLIIEALVLDQVCTSNMPVCNFNISDWEHIKNINLADHSFNISQSVDMILNASVFNKILLDGKIPALNSNVPDAINTLFGYILMGDISSRSSSYSLSNSFFTKFNCENVENVISKFWALEEINNKQFYSDDDTYCEDYYTKTTFRLDSGRYVVSLPFKNNIEPFFENSRLPALRRFLSLEKKLKINPELKVQYSNIIQEYIDNGHLELADQTIDNNEYFIPHHCVFNPHSVTSPIRIVFDASCKDSNHISLNDCLLKGPKLQKDISAILLNFRLYAIAITADIKAMYRQIQLNPKFYKFQKIFWRFSSEEPVQEYVLKTVTFGVNSSPFLALRTINQLANDEKELFPHASKILLSDNIFVDDICTGCNTVQEATNLQYELSNLLLKGGFELRKWSSNNNDFLKTIPEHLLLKNCINFDLDSALTVKILGLKWNPTEDSFSYSVTSFNVTCTKRNMLSELARIYDPLGFLTPVTLLSKLLIQNLWSLKLNWDDVPPPQIIKRWELYKSQLPDLLKVRIPRYLFSNSFEFIELCGFCDGSQDAYAACIYVRLVSQFNITTSLLCAKSKVAPLKRISIPRVELCAALLLTRLFSFVLKTYSSKIIFKNIYGFTDSTIVLQWLQSSPHRFKPFVANRIAVIQEELPNVHWLHVSSSNNAADPASRGIFPSDFVQCSTWWTGPDFLKKPQSQWPLNLFPLTPDLNQNDE</sequence>
<protein>
    <submittedName>
        <fullName evidence="2">Uncharacterized protein LOC115891949</fullName>
    </submittedName>
</protein>
<dbReference type="SUPFAM" id="SSF56672">
    <property type="entry name" value="DNA/RNA polymerases"/>
    <property type="match status" value="1"/>
</dbReference>
<dbReference type="Proteomes" id="UP000504635">
    <property type="component" value="Unplaced"/>
</dbReference>
<dbReference type="InterPro" id="IPR043502">
    <property type="entry name" value="DNA/RNA_pol_sf"/>
</dbReference>
<evidence type="ECO:0000313" key="1">
    <source>
        <dbReference type="Proteomes" id="UP000504635"/>
    </source>
</evidence>
<feature type="non-terminal residue" evidence="2">
    <location>
        <position position="829"/>
    </location>
</feature>
<dbReference type="OrthoDB" id="6778505at2759"/>
<dbReference type="InterPro" id="IPR008042">
    <property type="entry name" value="Retrotrans_Pao"/>
</dbReference>
<accession>A0A6J2Z029</accession>
<name>A0A6J2Z029_SITOR</name>
<reference evidence="2" key="1">
    <citation type="submission" date="2025-08" db="UniProtKB">
        <authorList>
            <consortium name="RefSeq"/>
        </authorList>
    </citation>
    <scope>IDENTIFICATION</scope>
    <source>
        <tissue evidence="2">Gonads</tissue>
    </source>
</reference>
<dbReference type="RefSeq" id="XP_030768420.1">
    <property type="nucleotide sequence ID" value="XM_030912560.1"/>
</dbReference>
<evidence type="ECO:0000313" key="2">
    <source>
        <dbReference type="RefSeq" id="XP_030768420.1"/>
    </source>
</evidence>
<dbReference type="InParanoid" id="A0A6J2Z029"/>
<dbReference type="PANTHER" id="PTHR47331:SF1">
    <property type="entry name" value="GAG-LIKE PROTEIN"/>
    <property type="match status" value="1"/>
</dbReference>
<keyword evidence="1" id="KW-1185">Reference proteome</keyword>
<dbReference type="CDD" id="cd01644">
    <property type="entry name" value="RT_pepA17"/>
    <property type="match status" value="1"/>
</dbReference>